<protein>
    <recommendedName>
        <fullName evidence="1">BTB domain-containing protein</fullName>
    </recommendedName>
</protein>
<dbReference type="InterPro" id="IPR003131">
    <property type="entry name" value="T1-type_BTB"/>
</dbReference>
<feature type="domain" description="BTB" evidence="1">
    <location>
        <begin position="17"/>
        <end position="84"/>
    </location>
</feature>
<organism evidence="2 3">
    <name type="scientific">Penicillium canescens</name>
    <dbReference type="NCBI Taxonomy" id="5083"/>
    <lineage>
        <taxon>Eukaryota</taxon>
        <taxon>Fungi</taxon>
        <taxon>Dikarya</taxon>
        <taxon>Ascomycota</taxon>
        <taxon>Pezizomycotina</taxon>
        <taxon>Eurotiomycetes</taxon>
        <taxon>Eurotiomycetidae</taxon>
        <taxon>Eurotiales</taxon>
        <taxon>Aspergillaceae</taxon>
        <taxon>Penicillium</taxon>
    </lineage>
</organism>
<dbReference type="EMBL" id="JAQJZL010000006">
    <property type="protein sequence ID" value="KAJ6039172.1"/>
    <property type="molecule type" value="Genomic_DNA"/>
</dbReference>
<sequence length="280" mass="32318">MSNDEGPSQNSIAAQARQITLQVGERRFVTTRETLISESSFFASLLSGRWDNALADGSYFIDADPTLFEHILRYLRRRVLPIFYDIDKGHDHALYLALLEEARYFQIVRLQEWLEEKRYLYALTVECSVEEVEGTPCPTTLSTDTGVEYYPRWGTKKVYVCPRGVYAHRGQPGACIKQCMKAQGDADAVYYEEPVLRVLVVKKRTVFDMQACVTGRFEMDNESESLSENETEIKTEIETHKYPKEGSHWCPELYGWYDTDEEVEQNNINDDIISLIEDNC</sequence>
<dbReference type="CDD" id="cd18316">
    <property type="entry name" value="BTB_POZ_KCTD-like"/>
    <property type="match status" value="1"/>
</dbReference>
<comment type="caution">
    <text evidence="2">The sequence shown here is derived from an EMBL/GenBank/DDBJ whole genome shotgun (WGS) entry which is preliminary data.</text>
</comment>
<dbReference type="GO" id="GO:0051260">
    <property type="term" value="P:protein homooligomerization"/>
    <property type="evidence" value="ECO:0007669"/>
    <property type="project" value="InterPro"/>
</dbReference>
<dbReference type="PROSITE" id="PS50097">
    <property type="entry name" value="BTB"/>
    <property type="match status" value="1"/>
</dbReference>
<evidence type="ECO:0000313" key="2">
    <source>
        <dbReference type="EMBL" id="KAJ6039172.1"/>
    </source>
</evidence>
<dbReference type="SUPFAM" id="SSF54695">
    <property type="entry name" value="POZ domain"/>
    <property type="match status" value="1"/>
</dbReference>
<reference evidence="2" key="1">
    <citation type="journal article" date="2023" name="IMA Fungus">
        <title>Comparative genomic study of the Penicillium genus elucidates a diverse pangenome and 15 lateral gene transfer events.</title>
        <authorList>
            <person name="Petersen C."/>
            <person name="Sorensen T."/>
            <person name="Nielsen M.R."/>
            <person name="Sondergaard T.E."/>
            <person name="Sorensen J.L."/>
            <person name="Fitzpatrick D.A."/>
            <person name="Frisvad J.C."/>
            <person name="Nielsen K.L."/>
        </authorList>
    </citation>
    <scope>NUCLEOTIDE SEQUENCE</scope>
    <source>
        <strain evidence="2">IBT 15450</strain>
    </source>
</reference>
<dbReference type="Pfam" id="PF02214">
    <property type="entry name" value="BTB_2"/>
    <property type="match status" value="1"/>
</dbReference>
<dbReference type="Gene3D" id="3.30.710.10">
    <property type="entry name" value="Potassium Channel Kv1.1, Chain A"/>
    <property type="match status" value="1"/>
</dbReference>
<evidence type="ECO:0000313" key="3">
    <source>
        <dbReference type="Proteomes" id="UP001219568"/>
    </source>
</evidence>
<keyword evidence="3" id="KW-1185">Reference proteome</keyword>
<dbReference type="InterPro" id="IPR000210">
    <property type="entry name" value="BTB/POZ_dom"/>
</dbReference>
<dbReference type="PANTHER" id="PTHR14499:SF136">
    <property type="entry name" value="GH08630P"/>
    <property type="match status" value="1"/>
</dbReference>
<gene>
    <name evidence="2" type="ORF">N7460_007204</name>
</gene>
<dbReference type="PANTHER" id="PTHR14499">
    <property type="entry name" value="POTASSIUM CHANNEL TETRAMERIZATION DOMAIN-CONTAINING"/>
    <property type="match status" value="1"/>
</dbReference>
<reference evidence="2" key="2">
    <citation type="submission" date="2023-01" db="EMBL/GenBank/DDBJ databases">
        <authorList>
            <person name="Petersen C."/>
        </authorList>
    </citation>
    <scope>NUCLEOTIDE SEQUENCE</scope>
    <source>
        <strain evidence="2">IBT 15450</strain>
    </source>
</reference>
<dbReference type="SMART" id="SM00225">
    <property type="entry name" value="BTB"/>
    <property type="match status" value="1"/>
</dbReference>
<accession>A0AAD6N8Y9</accession>
<evidence type="ECO:0000259" key="1">
    <source>
        <dbReference type="PROSITE" id="PS50097"/>
    </source>
</evidence>
<name>A0AAD6N8Y9_PENCN</name>
<dbReference type="InterPro" id="IPR011333">
    <property type="entry name" value="SKP1/BTB/POZ_sf"/>
</dbReference>
<proteinExistence type="predicted"/>
<dbReference type="Proteomes" id="UP001219568">
    <property type="component" value="Unassembled WGS sequence"/>
</dbReference>
<dbReference type="AlphaFoldDB" id="A0AAD6N8Y9"/>